<accession>A0A7X5UNU9</accession>
<protein>
    <submittedName>
        <fullName evidence="3">Uncharacterized protein</fullName>
    </submittedName>
</protein>
<keyword evidence="2" id="KW-0812">Transmembrane</keyword>
<reference evidence="3 4" key="1">
    <citation type="submission" date="2020-03" db="EMBL/GenBank/DDBJ databases">
        <title>Sequencing the genomes of 1000 actinobacteria strains.</title>
        <authorList>
            <person name="Klenk H.-P."/>
        </authorList>
    </citation>
    <scope>NUCLEOTIDE SEQUENCE [LARGE SCALE GENOMIC DNA]</scope>
    <source>
        <strain evidence="3 4">DSM 45685</strain>
    </source>
</reference>
<dbReference type="AlphaFoldDB" id="A0A7X5UNU9"/>
<keyword evidence="4" id="KW-1185">Reference proteome</keyword>
<feature type="transmembrane region" description="Helical" evidence="2">
    <location>
        <begin position="112"/>
        <end position="137"/>
    </location>
</feature>
<keyword evidence="2" id="KW-1133">Transmembrane helix</keyword>
<dbReference type="Proteomes" id="UP000545493">
    <property type="component" value="Unassembled WGS sequence"/>
</dbReference>
<organism evidence="3 4">
    <name type="scientific">Saccharomonospora amisosensis</name>
    <dbReference type="NCBI Taxonomy" id="1128677"/>
    <lineage>
        <taxon>Bacteria</taxon>
        <taxon>Bacillati</taxon>
        <taxon>Actinomycetota</taxon>
        <taxon>Actinomycetes</taxon>
        <taxon>Pseudonocardiales</taxon>
        <taxon>Pseudonocardiaceae</taxon>
        <taxon>Saccharomonospora</taxon>
    </lineage>
</organism>
<sequence>MRYIGDESVNQSITDHGAAAASRGTVCTAAIRDAFNKVDRKFDQRAKCTRIGPIATVIGMSLPICTVGDIPPGVWSDRSTALPYKLAIGRFSWSFPHPKNSRHKPAFWPTEGLIFVLTLLASAVMGGLVAALFIVLASHLSGPRHHTFAIVPTGRAKLAVRIAVASVPLTWKRVFANAEVSPGARTAEYLPGRFLIFKPNSLKGNEGPLFGSGPSSTVNPESVDHASCPKKAIISPAPYTKTIPAIAGRQSPWSYSLLISAVYGNRIPVSNRLAPLSLSCANQRSNSNHSSGPQLSPSSSGHSTLSDYRPGSMSKQPRVLRKGSSVCFLHLRQGRSIQVGRNQAEPGRTRVSMYAHCGLAMQYSSASNPARRRH</sequence>
<evidence type="ECO:0000256" key="2">
    <source>
        <dbReference type="SAM" id="Phobius"/>
    </source>
</evidence>
<evidence type="ECO:0000313" key="4">
    <source>
        <dbReference type="Proteomes" id="UP000545493"/>
    </source>
</evidence>
<evidence type="ECO:0000256" key="1">
    <source>
        <dbReference type="SAM" id="MobiDB-lite"/>
    </source>
</evidence>
<comment type="caution">
    <text evidence="3">The sequence shown here is derived from an EMBL/GenBank/DDBJ whole genome shotgun (WGS) entry which is preliminary data.</text>
</comment>
<name>A0A7X5UNU9_9PSEU</name>
<feature type="region of interest" description="Disordered" evidence="1">
    <location>
        <begin position="282"/>
        <end position="319"/>
    </location>
</feature>
<dbReference type="EMBL" id="JAAOYM010000001">
    <property type="protein sequence ID" value="NIJ11447.1"/>
    <property type="molecule type" value="Genomic_DNA"/>
</dbReference>
<evidence type="ECO:0000313" key="3">
    <source>
        <dbReference type="EMBL" id="NIJ11447.1"/>
    </source>
</evidence>
<feature type="compositionally biased region" description="Low complexity" evidence="1">
    <location>
        <begin position="287"/>
        <end position="306"/>
    </location>
</feature>
<proteinExistence type="predicted"/>
<gene>
    <name evidence="3" type="ORF">FHU38_001791</name>
</gene>
<keyword evidence="2" id="KW-0472">Membrane</keyword>